<accession>A0ABS7YQP6</accession>
<dbReference type="EMBL" id="JAIWIU010000101">
    <property type="protein sequence ID" value="MCA2017302.1"/>
    <property type="molecule type" value="Genomic_DNA"/>
</dbReference>
<feature type="signal peptide" evidence="1">
    <location>
        <begin position="1"/>
        <end position="41"/>
    </location>
</feature>
<evidence type="ECO:0000313" key="2">
    <source>
        <dbReference type="EMBL" id="MCA2017302.1"/>
    </source>
</evidence>
<keyword evidence="3" id="KW-1185">Reference proteome</keyword>
<sequence>MQRTMLSRTNFLLNIKSCFGVQQLFSILLVALFYTMPSANAADLTQNDIEALCNNTELWENKTFTSGQTITPEQCMAAAEPCAEEISEQTEDSTPAINLLAGCVFSTLSIQLPSLDDDLSSGH</sequence>
<organism evidence="2 3">
    <name type="scientific">Vibrio tritonius</name>
    <dbReference type="NCBI Taxonomy" id="1435069"/>
    <lineage>
        <taxon>Bacteria</taxon>
        <taxon>Pseudomonadati</taxon>
        <taxon>Pseudomonadota</taxon>
        <taxon>Gammaproteobacteria</taxon>
        <taxon>Vibrionales</taxon>
        <taxon>Vibrionaceae</taxon>
        <taxon>Vibrio</taxon>
    </lineage>
</organism>
<proteinExistence type="predicted"/>
<evidence type="ECO:0008006" key="4">
    <source>
        <dbReference type="Google" id="ProtNLM"/>
    </source>
</evidence>
<gene>
    <name evidence="2" type="ORF">LDJ79_14355</name>
</gene>
<reference evidence="3" key="1">
    <citation type="submission" date="2023-07" db="EMBL/GenBank/DDBJ databases">
        <title>Molecular identification of indigenous halophilic bacteria isolated from red sea cost, biodegradation of synthetic dyes and assessment of degraded metabolite toxicity.</title>
        <authorList>
            <person name="Chaieb K."/>
            <person name="Altayb H.N."/>
        </authorList>
    </citation>
    <scope>NUCLEOTIDE SEQUENCE [LARGE SCALE GENOMIC DNA]</scope>
    <source>
        <strain evidence="3">K20</strain>
    </source>
</reference>
<feature type="chain" id="PRO_5047449186" description="Secreted protein" evidence="1">
    <location>
        <begin position="42"/>
        <end position="123"/>
    </location>
</feature>
<dbReference type="RefSeq" id="WP_225251052.1">
    <property type="nucleotide sequence ID" value="NZ_JAIWIU010000101.1"/>
</dbReference>
<evidence type="ECO:0000313" key="3">
    <source>
        <dbReference type="Proteomes" id="UP001199044"/>
    </source>
</evidence>
<evidence type="ECO:0000256" key="1">
    <source>
        <dbReference type="SAM" id="SignalP"/>
    </source>
</evidence>
<keyword evidence="1" id="KW-0732">Signal</keyword>
<comment type="caution">
    <text evidence="2">The sequence shown here is derived from an EMBL/GenBank/DDBJ whole genome shotgun (WGS) entry which is preliminary data.</text>
</comment>
<dbReference type="Proteomes" id="UP001199044">
    <property type="component" value="Unassembled WGS sequence"/>
</dbReference>
<protein>
    <recommendedName>
        <fullName evidence="4">Secreted protein</fullName>
    </recommendedName>
</protein>
<name>A0ABS7YQP6_9VIBR</name>